<dbReference type="InterPro" id="IPR012902">
    <property type="entry name" value="N_methyl_site"/>
</dbReference>
<reference evidence="3" key="1">
    <citation type="submission" date="2020-06" db="EMBL/GenBank/DDBJ databases">
        <title>Draft genomic sequecing of Geomonas sp. Red736.</title>
        <authorList>
            <person name="Itoh H."/>
            <person name="Xu Z.X."/>
            <person name="Ushijima N."/>
            <person name="Masuda Y."/>
            <person name="Shiratori Y."/>
            <person name="Senoo K."/>
        </authorList>
    </citation>
    <scope>NUCLEOTIDE SEQUENCE [LARGE SCALE GENOMIC DNA]</scope>
    <source>
        <strain evidence="3">Red736</strain>
    </source>
</reference>
<keyword evidence="1" id="KW-0472">Membrane</keyword>
<dbReference type="InterPro" id="IPR045584">
    <property type="entry name" value="Pilin-like"/>
</dbReference>
<organism evidence="2 3">
    <name type="scientific">Geomonas paludis</name>
    <dbReference type="NCBI Taxonomy" id="2740185"/>
    <lineage>
        <taxon>Bacteria</taxon>
        <taxon>Pseudomonadati</taxon>
        <taxon>Thermodesulfobacteriota</taxon>
        <taxon>Desulfuromonadia</taxon>
        <taxon>Geobacterales</taxon>
        <taxon>Geobacteraceae</taxon>
        <taxon>Geomonas</taxon>
    </lineage>
</organism>
<proteinExistence type="predicted"/>
<protein>
    <recommendedName>
        <fullName evidence="4">Type IV pilus minor pilin FimU</fullName>
    </recommendedName>
</protein>
<dbReference type="SUPFAM" id="SSF54523">
    <property type="entry name" value="Pili subunits"/>
    <property type="match status" value="1"/>
</dbReference>
<keyword evidence="1" id="KW-1133">Transmembrane helix</keyword>
<dbReference type="Pfam" id="PF07963">
    <property type="entry name" value="N_methyl"/>
    <property type="match status" value="1"/>
</dbReference>
<sequence>MRERGFTLIELVVVVAIIGTLLAIGSMQFSSMQRKSMVEAQARKIYSTLTDVRVEAMYTKTARAVLLNGMQLQIYPSGTATGTPSAVIPLSFAMADSTGGSAIVFDSHGILQTECSICVQPGGVAENPGYIDSVVVSTARSYMGKRQTGGTCVPANINQR</sequence>
<keyword evidence="1" id="KW-0812">Transmembrane</keyword>
<name>A0A6V8MV56_9BACT</name>
<dbReference type="Proteomes" id="UP000568888">
    <property type="component" value="Unassembled WGS sequence"/>
</dbReference>
<evidence type="ECO:0000313" key="2">
    <source>
        <dbReference type="EMBL" id="GFO63911.1"/>
    </source>
</evidence>
<feature type="transmembrane region" description="Helical" evidence="1">
    <location>
        <begin position="6"/>
        <end position="27"/>
    </location>
</feature>
<comment type="caution">
    <text evidence="2">The sequence shown here is derived from an EMBL/GenBank/DDBJ whole genome shotgun (WGS) entry which is preliminary data.</text>
</comment>
<evidence type="ECO:0000256" key="1">
    <source>
        <dbReference type="SAM" id="Phobius"/>
    </source>
</evidence>
<dbReference type="EMBL" id="BLXY01000002">
    <property type="protein sequence ID" value="GFO63911.1"/>
    <property type="molecule type" value="Genomic_DNA"/>
</dbReference>
<dbReference type="NCBIfam" id="TIGR02532">
    <property type="entry name" value="IV_pilin_GFxxxE"/>
    <property type="match status" value="1"/>
</dbReference>
<dbReference type="RefSeq" id="WP_183346733.1">
    <property type="nucleotide sequence ID" value="NZ_BLXY01000002.1"/>
</dbReference>
<evidence type="ECO:0008006" key="4">
    <source>
        <dbReference type="Google" id="ProtNLM"/>
    </source>
</evidence>
<accession>A0A6V8MV56</accession>
<dbReference type="AlphaFoldDB" id="A0A6V8MV56"/>
<gene>
    <name evidence="2" type="ORF">GMPD_18300</name>
</gene>
<evidence type="ECO:0000313" key="3">
    <source>
        <dbReference type="Proteomes" id="UP000568888"/>
    </source>
</evidence>
<dbReference type="PROSITE" id="PS00409">
    <property type="entry name" value="PROKAR_NTER_METHYL"/>
    <property type="match status" value="1"/>
</dbReference>
<dbReference type="Gene3D" id="3.30.700.10">
    <property type="entry name" value="Glycoprotein, Type 4 Pilin"/>
    <property type="match status" value="1"/>
</dbReference>